<accession>A0A822XIN4</accession>
<protein>
    <submittedName>
        <fullName evidence="1">Uncharacterized protein</fullName>
    </submittedName>
</protein>
<gene>
    <name evidence="1" type="ORF">HUJ06_021026</name>
</gene>
<evidence type="ECO:0000313" key="2">
    <source>
        <dbReference type="Proteomes" id="UP000607653"/>
    </source>
</evidence>
<dbReference type="EMBL" id="DUZY01000001">
    <property type="protein sequence ID" value="DAD19563.1"/>
    <property type="molecule type" value="Genomic_DNA"/>
</dbReference>
<evidence type="ECO:0000313" key="1">
    <source>
        <dbReference type="EMBL" id="DAD19563.1"/>
    </source>
</evidence>
<reference evidence="1 2" key="1">
    <citation type="journal article" date="2020" name="Mol. Biol. Evol.">
        <title>Distinct Expression and Methylation Patterns for Genes with Different Fates following a Single Whole-Genome Duplication in Flowering Plants.</title>
        <authorList>
            <person name="Shi T."/>
            <person name="Rahmani R.S."/>
            <person name="Gugger P.F."/>
            <person name="Wang M."/>
            <person name="Li H."/>
            <person name="Zhang Y."/>
            <person name="Li Z."/>
            <person name="Wang Q."/>
            <person name="Van de Peer Y."/>
            <person name="Marchal K."/>
            <person name="Chen J."/>
        </authorList>
    </citation>
    <scope>NUCLEOTIDE SEQUENCE [LARGE SCALE GENOMIC DNA]</scope>
    <source>
        <tissue evidence="1">Leaf</tissue>
    </source>
</reference>
<keyword evidence="2" id="KW-1185">Reference proteome</keyword>
<sequence length="130" mass="14167">MSRPICATYSLGPNLVHSSLGSSVQMHQILFDLILGPICIIGSVNDPDMIRIHLFASLSVSPCGPNSQYWMAEGGTKHVLQLWPLDEGTGSLVHAAAQQQRTAFLLVRFARVACSKSKDCISRRSPLPHN</sequence>
<organism evidence="1 2">
    <name type="scientific">Nelumbo nucifera</name>
    <name type="common">Sacred lotus</name>
    <dbReference type="NCBI Taxonomy" id="4432"/>
    <lineage>
        <taxon>Eukaryota</taxon>
        <taxon>Viridiplantae</taxon>
        <taxon>Streptophyta</taxon>
        <taxon>Embryophyta</taxon>
        <taxon>Tracheophyta</taxon>
        <taxon>Spermatophyta</taxon>
        <taxon>Magnoliopsida</taxon>
        <taxon>Proteales</taxon>
        <taxon>Nelumbonaceae</taxon>
        <taxon>Nelumbo</taxon>
    </lineage>
</organism>
<dbReference type="AlphaFoldDB" id="A0A822XIN4"/>
<comment type="caution">
    <text evidence="1">The sequence shown here is derived from an EMBL/GenBank/DDBJ whole genome shotgun (WGS) entry which is preliminary data.</text>
</comment>
<dbReference type="Proteomes" id="UP000607653">
    <property type="component" value="Unassembled WGS sequence"/>
</dbReference>
<name>A0A822XIN4_NELNU</name>
<proteinExistence type="predicted"/>